<dbReference type="Proteomes" id="UP000594480">
    <property type="component" value="Chromosome"/>
</dbReference>
<evidence type="ECO:0000313" key="4">
    <source>
        <dbReference type="Proteomes" id="UP000594480"/>
    </source>
</evidence>
<dbReference type="GO" id="GO:0046685">
    <property type="term" value="P:response to arsenic-containing substance"/>
    <property type="evidence" value="ECO:0007669"/>
    <property type="project" value="UniProtKB-KW"/>
</dbReference>
<dbReference type="Gene3D" id="3.40.50.2300">
    <property type="match status" value="1"/>
</dbReference>
<name>A0A7S8N117_9MICO</name>
<evidence type="ECO:0000259" key="2">
    <source>
        <dbReference type="PROSITE" id="PS50987"/>
    </source>
</evidence>
<dbReference type="InterPro" id="IPR023485">
    <property type="entry name" value="Ptyr_pPase"/>
</dbReference>
<protein>
    <submittedName>
        <fullName evidence="3">Helix-turn-helix domain-containing protein</fullName>
    </submittedName>
</protein>
<dbReference type="PROSITE" id="PS50987">
    <property type="entry name" value="HTH_ARSR_2"/>
    <property type="match status" value="1"/>
</dbReference>
<dbReference type="SMART" id="SM00418">
    <property type="entry name" value="HTH_ARSR"/>
    <property type="match status" value="1"/>
</dbReference>
<dbReference type="SUPFAM" id="SSF46785">
    <property type="entry name" value="Winged helix' DNA-binding domain"/>
    <property type="match status" value="1"/>
</dbReference>
<dbReference type="KEGG" id="msf:IT882_09375"/>
<dbReference type="PRINTS" id="PR00778">
    <property type="entry name" value="HTHARSR"/>
</dbReference>
<dbReference type="CDD" id="cd00090">
    <property type="entry name" value="HTH_ARSR"/>
    <property type="match status" value="1"/>
</dbReference>
<dbReference type="Gene3D" id="1.10.10.10">
    <property type="entry name" value="Winged helix-like DNA-binding domain superfamily/Winged helix DNA-binding domain"/>
    <property type="match status" value="1"/>
</dbReference>
<keyword evidence="4" id="KW-1185">Reference proteome</keyword>
<organism evidence="3 4">
    <name type="scientific">Microbacterium schleiferi</name>
    <dbReference type="NCBI Taxonomy" id="69362"/>
    <lineage>
        <taxon>Bacteria</taxon>
        <taxon>Bacillati</taxon>
        <taxon>Actinomycetota</taxon>
        <taxon>Actinomycetes</taxon>
        <taxon>Micrococcales</taxon>
        <taxon>Microbacteriaceae</taxon>
        <taxon>Microbacterium</taxon>
    </lineage>
</organism>
<gene>
    <name evidence="3" type="ORF">IT882_09375</name>
</gene>
<feature type="domain" description="HTH arsR-type" evidence="2">
    <location>
        <begin position="3"/>
        <end position="100"/>
    </location>
</feature>
<dbReference type="InterPro" id="IPR001845">
    <property type="entry name" value="HTH_ArsR_DNA-bd_dom"/>
</dbReference>
<dbReference type="AlphaFoldDB" id="A0A7S8N117"/>
<proteinExistence type="predicted"/>
<sequence length="225" mass="23703">MNIEETCLAGRVARYAALADPVRLRIVDLLTLGDVAPVELQGELGVSSSLLAHHLNQLEQAGLIVRTRSEADRRRTYLHLAPGALDGLTPSPMLGVRRVVFVCTGNSARSQLAAALWHGSSDIPVASAGTHPAAQIEPGAIAAADRHGLTLRARAPRALDDVLGADDFVVTVCDTAHEELGDAGCVHWSVPDPVRDGTDAAFDAAFEDIAARIQSLAPRLTTTKG</sequence>
<dbReference type="PANTHER" id="PTHR43428">
    <property type="entry name" value="ARSENATE REDUCTASE"/>
    <property type="match status" value="1"/>
</dbReference>
<dbReference type="SMART" id="SM00226">
    <property type="entry name" value="LMWPc"/>
    <property type="match status" value="1"/>
</dbReference>
<dbReference type="InterPro" id="IPR036196">
    <property type="entry name" value="Ptyr_pPase_sf"/>
</dbReference>
<keyword evidence="1" id="KW-0059">Arsenical resistance</keyword>
<dbReference type="Pfam" id="PF01451">
    <property type="entry name" value="LMWPc"/>
    <property type="match status" value="1"/>
</dbReference>
<dbReference type="PANTHER" id="PTHR43428:SF1">
    <property type="entry name" value="ARSENATE REDUCTASE"/>
    <property type="match status" value="1"/>
</dbReference>
<dbReference type="EMBL" id="CP064760">
    <property type="protein sequence ID" value="QPE06030.1"/>
    <property type="molecule type" value="Genomic_DNA"/>
</dbReference>
<evidence type="ECO:0000256" key="1">
    <source>
        <dbReference type="ARBA" id="ARBA00022849"/>
    </source>
</evidence>
<dbReference type="GO" id="GO:0003700">
    <property type="term" value="F:DNA-binding transcription factor activity"/>
    <property type="evidence" value="ECO:0007669"/>
    <property type="project" value="InterPro"/>
</dbReference>
<dbReference type="Pfam" id="PF12840">
    <property type="entry name" value="HTH_20"/>
    <property type="match status" value="1"/>
</dbReference>
<accession>A0A7S8N117</accession>
<dbReference type="RefSeq" id="WP_195694251.1">
    <property type="nucleotide sequence ID" value="NZ_CP064760.1"/>
</dbReference>
<evidence type="ECO:0000313" key="3">
    <source>
        <dbReference type="EMBL" id="QPE06030.1"/>
    </source>
</evidence>
<dbReference type="InterPro" id="IPR036388">
    <property type="entry name" value="WH-like_DNA-bd_sf"/>
</dbReference>
<dbReference type="SUPFAM" id="SSF52788">
    <property type="entry name" value="Phosphotyrosine protein phosphatases I"/>
    <property type="match status" value="1"/>
</dbReference>
<dbReference type="InterPro" id="IPR036390">
    <property type="entry name" value="WH_DNA-bd_sf"/>
</dbReference>
<reference evidence="3 4" key="1">
    <citation type="submission" date="2020-11" db="EMBL/GenBank/DDBJ databases">
        <title>Amino acid is mineralized and recycled by bacteria in oceanic microbiome.</title>
        <authorList>
            <person name="Zheng L.Y."/>
        </authorList>
    </citation>
    <scope>NUCLEOTIDE SEQUENCE [LARGE SCALE GENOMIC DNA]</scope>
    <source>
        <strain evidence="3 4">A32-1</strain>
    </source>
</reference>
<dbReference type="InterPro" id="IPR011991">
    <property type="entry name" value="ArsR-like_HTH"/>
</dbReference>